<protein>
    <submittedName>
        <fullName evidence="2">Uncharacterized protein</fullName>
    </submittedName>
</protein>
<evidence type="ECO:0000313" key="3">
    <source>
        <dbReference type="Proteomes" id="UP000199532"/>
    </source>
</evidence>
<dbReference type="Proteomes" id="UP000199532">
    <property type="component" value="Unassembled WGS sequence"/>
</dbReference>
<evidence type="ECO:0000256" key="1">
    <source>
        <dbReference type="SAM" id="MobiDB-lite"/>
    </source>
</evidence>
<feature type="region of interest" description="Disordered" evidence="1">
    <location>
        <begin position="17"/>
        <end position="41"/>
    </location>
</feature>
<dbReference type="EMBL" id="FNXY01000001">
    <property type="protein sequence ID" value="SEI39376.1"/>
    <property type="molecule type" value="Genomic_DNA"/>
</dbReference>
<reference evidence="2 3" key="1">
    <citation type="submission" date="2016-10" db="EMBL/GenBank/DDBJ databases">
        <authorList>
            <person name="de Groot N.N."/>
        </authorList>
    </citation>
    <scope>NUCLEOTIDE SEQUENCE [LARGE SCALE GENOMIC DNA]</scope>
    <source>
        <strain evidence="2 3">DSM 19938</strain>
    </source>
</reference>
<name>A0A1H6QC08_9BACT</name>
<feature type="compositionally biased region" description="Polar residues" evidence="1">
    <location>
        <begin position="26"/>
        <end position="41"/>
    </location>
</feature>
<proteinExistence type="predicted"/>
<dbReference type="AlphaFoldDB" id="A0A1H6QC08"/>
<keyword evidence="3" id="KW-1185">Reference proteome</keyword>
<sequence length="41" mass="4508">MNHLLKQVNTNRNDLSEISKLGWSVAPNSPDLSSGDKLNTL</sequence>
<gene>
    <name evidence="2" type="ORF">SAMN04487995_0348</name>
</gene>
<evidence type="ECO:0000313" key="2">
    <source>
        <dbReference type="EMBL" id="SEI39376.1"/>
    </source>
</evidence>
<organism evidence="2 3">
    <name type="scientific">Dyadobacter koreensis</name>
    <dbReference type="NCBI Taxonomy" id="408657"/>
    <lineage>
        <taxon>Bacteria</taxon>
        <taxon>Pseudomonadati</taxon>
        <taxon>Bacteroidota</taxon>
        <taxon>Cytophagia</taxon>
        <taxon>Cytophagales</taxon>
        <taxon>Spirosomataceae</taxon>
        <taxon>Dyadobacter</taxon>
    </lineage>
</organism>
<accession>A0A1H6QC08</accession>